<keyword evidence="7" id="KW-1278">Translocase</keyword>
<keyword evidence="3" id="KW-0479">Metal-binding</keyword>
<keyword evidence="4" id="KW-0547">Nucleotide-binding</keyword>
<dbReference type="PANTHER" id="PTHR43079:SF1">
    <property type="entry name" value="CADMIUM_ZINC-TRANSPORTING ATPASE HMA1, CHLOROPLASTIC-RELATED"/>
    <property type="match status" value="1"/>
</dbReference>
<evidence type="ECO:0000256" key="4">
    <source>
        <dbReference type="ARBA" id="ARBA00022741"/>
    </source>
</evidence>
<protein>
    <submittedName>
        <fullName evidence="9">Uncharacterized protein</fullName>
    </submittedName>
</protein>
<gene>
    <name evidence="9" type="ORF">F2Q70_00027709</name>
</gene>
<organism evidence="9">
    <name type="scientific">Brassica cretica</name>
    <name type="common">Mustard</name>
    <dbReference type="NCBI Taxonomy" id="69181"/>
    <lineage>
        <taxon>Eukaryota</taxon>
        <taxon>Viridiplantae</taxon>
        <taxon>Streptophyta</taxon>
        <taxon>Embryophyta</taxon>
        <taxon>Tracheophyta</taxon>
        <taxon>Spermatophyta</taxon>
        <taxon>Magnoliopsida</taxon>
        <taxon>eudicotyledons</taxon>
        <taxon>Gunneridae</taxon>
        <taxon>Pentapetalae</taxon>
        <taxon>rosids</taxon>
        <taxon>malvids</taxon>
        <taxon>Brassicales</taxon>
        <taxon>Brassicaceae</taxon>
        <taxon>Brassiceae</taxon>
        <taxon>Brassica</taxon>
    </lineage>
</organism>
<keyword evidence="5" id="KW-0067">ATP-binding</keyword>
<comment type="subcellular location">
    <subcellularLocation>
        <location evidence="1">Membrane</location>
        <topology evidence="1">Multi-pass membrane protein</topology>
    </subcellularLocation>
</comment>
<accession>A0A8S9L8K3</accession>
<keyword evidence="8" id="KW-0812">Transmembrane</keyword>
<keyword evidence="6" id="KW-0460">Magnesium</keyword>
<evidence type="ECO:0000256" key="7">
    <source>
        <dbReference type="ARBA" id="ARBA00022967"/>
    </source>
</evidence>
<comment type="similarity">
    <text evidence="2">Belongs to the cation transport ATPase (P-type) (TC 3.A.3) family. Type IB subfamily.</text>
</comment>
<evidence type="ECO:0000256" key="8">
    <source>
        <dbReference type="SAM" id="Phobius"/>
    </source>
</evidence>
<evidence type="ECO:0000313" key="9">
    <source>
        <dbReference type="EMBL" id="KAF2601736.1"/>
    </source>
</evidence>
<evidence type="ECO:0000256" key="6">
    <source>
        <dbReference type="ARBA" id="ARBA00022842"/>
    </source>
</evidence>
<evidence type="ECO:0000256" key="5">
    <source>
        <dbReference type="ARBA" id="ARBA00022840"/>
    </source>
</evidence>
<evidence type="ECO:0000256" key="2">
    <source>
        <dbReference type="ARBA" id="ARBA00006024"/>
    </source>
</evidence>
<reference evidence="9" key="1">
    <citation type="submission" date="2019-12" db="EMBL/GenBank/DDBJ databases">
        <title>Genome sequencing and annotation of Brassica cretica.</title>
        <authorList>
            <person name="Studholme D.J."/>
            <person name="Sarris P.F."/>
        </authorList>
    </citation>
    <scope>NUCLEOTIDE SEQUENCE</scope>
    <source>
        <strain evidence="9">PFS-102/07</strain>
        <tissue evidence="9">Leaf</tissue>
    </source>
</reference>
<feature type="transmembrane region" description="Helical" evidence="8">
    <location>
        <begin position="80"/>
        <end position="102"/>
    </location>
</feature>
<dbReference type="InterPro" id="IPR051949">
    <property type="entry name" value="Cation_Transport_ATPase"/>
</dbReference>
<dbReference type="GO" id="GO:0005524">
    <property type="term" value="F:ATP binding"/>
    <property type="evidence" value="ECO:0007669"/>
    <property type="project" value="UniProtKB-KW"/>
</dbReference>
<keyword evidence="8" id="KW-0472">Membrane</keyword>
<comment type="caution">
    <text evidence="9">The sequence shown here is derived from an EMBL/GenBank/DDBJ whole genome shotgun (WGS) entry which is preliminary data.</text>
</comment>
<keyword evidence="8" id="KW-1133">Transmembrane helix</keyword>
<dbReference type="GO" id="GO:0046872">
    <property type="term" value="F:metal ion binding"/>
    <property type="evidence" value="ECO:0007669"/>
    <property type="project" value="UniProtKB-KW"/>
</dbReference>
<name>A0A8S9L8K3_BRACR</name>
<dbReference type="GO" id="GO:0016020">
    <property type="term" value="C:membrane"/>
    <property type="evidence" value="ECO:0007669"/>
    <property type="project" value="UniProtKB-SubCell"/>
</dbReference>
<dbReference type="EMBL" id="QGKY02000094">
    <property type="protein sequence ID" value="KAF2601736.1"/>
    <property type="molecule type" value="Genomic_DNA"/>
</dbReference>
<sequence>MLLQVSNIFIQQFQKASRTSGGLNGFKKMKERWLNEFGEIYSKNVVVLAVAIALLGPILFKWPFLAIAACREPVYSALELMVTASQCALAVAYAPTAISFCARKASYKYTISERWFVHI</sequence>
<proteinExistence type="inferred from homology"/>
<evidence type="ECO:0000256" key="1">
    <source>
        <dbReference type="ARBA" id="ARBA00004141"/>
    </source>
</evidence>
<dbReference type="AlphaFoldDB" id="A0A8S9L8K3"/>
<evidence type="ECO:0000256" key="3">
    <source>
        <dbReference type="ARBA" id="ARBA00022723"/>
    </source>
</evidence>
<feature type="transmembrane region" description="Helical" evidence="8">
    <location>
        <begin position="40"/>
        <end position="60"/>
    </location>
</feature>
<dbReference type="PANTHER" id="PTHR43079">
    <property type="entry name" value="PROBABLE CADMIUM/ZINC-TRANSPORTING ATPASE HMA1"/>
    <property type="match status" value="1"/>
</dbReference>